<comment type="similarity">
    <text evidence="1 4">Belongs to the ATPase alpha/beta chains family.</text>
</comment>
<dbReference type="Pfam" id="PF00006">
    <property type="entry name" value="ATP-synt_ab"/>
    <property type="match status" value="1"/>
</dbReference>
<feature type="domain" description="ATP synthase A/B type C-terminal" evidence="7">
    <location>
        <begin position="360"/>
        <end position="458"/>
    </location>
</feature>
<dbReference type="Gene3D" id="3.40.50.12240">
    <property type="match status" value="1"/>
</dbReference>
<keyword evidence="9" id="KW-1185">Reference proteome</keyword>
<dbReference type="PANTHER" id="PTHR43389:SF4">
    <property type="entry name" value="V-TYPE PROTON ATPASE SUBUNIT B"/>
    <property type="match status" value="1"/>
</dbReference>
<organism evidence="8 9">
    <name type="scientific">Truepera radiovictrix (strain DSM 17093 / CIP 108686 / LMG 22925 / RQ-24)</name>
    <dbReference type="NCBI Taxonomy" id="649638"/>
    <lineage>
        <taxon>Bacteria</taxon>
        <taxon>Thermotogati</taxon>
        <taxon>Deinococcota</taxon>
        <taxon>Deinococci</taxon>
        <taxon>Trueperales</taxon>
        <taxon>Trueperaceae</taxon>
        <taxon>Truepera</taxon>
    </lineage>
</organism>
<protein>
    <recommendedName>
        <fullName evidence="4">V-type ATP synthase beta chain</fullName>
    </recommendedName>
    <alternativeName>
        <fullName evidence="4">V-ATPase subunit B</fullName>
    </alternativeName>
</protein>
<dbReference type="PANTHER" id="PTHR43389">
    <property type="entry name" value="V-TYPE PROTON ATPASE SUBUNIT B"/>
    <property type="match status" value="1"/>
</dbReference>
<dbReference type="HOGENOM" id="CLU_022916_0_0_0"/>
<dbReference type="CDD" id="cd18112">
    <property type="entry name" value="ATP-synt_V_A-type_beta_C"/>
    <property type="match status" value="1"/>
</dbReference>
<name>D7CQZ7_TRURR</name>
<dbReference type="OrthoDB" id="9802718at2"/>
<dbReference type="CDD" id="cd18118">
    <property type="entry name" value="ATP-synt_V_A-type_beta_N"/>
    <property type="match status" value="1"/>
</dbReference>
<dbReference type="InterPro" id="IPR027417">
    <property type="entry name" value="P-loop_NTPase"/>
</dbReference>
<dbReference type="InterPro" id="IPR020003">
    <property type="entry name" value="ATPase_a/bsu_AS"/>
</dbReference>
<dbReference type="PIRSF" id="PIRSF039114">
    <property type="entry name" value="V-ATPsynth_beta/V-ATPase_B"/>
    <property type="match status" value="1"/>
</dbReference>
<evidence type="ECO:0000259" key="7">
    <source>
        <dbReference type="Pfam" id="PF22919"/>
    </source>
</evidence>
<comment type="function">
    <text evidence="4">Produces ATP from ADP in the presence of a proton gradient across the membrane. The V-type beta chain is a regulatory subunit.</text>
</comment>
<dbReference type="SUPFAM" id="SSF47917">
    <property type="entry name" value="C-terminal domain of alpha and beta subunits of F1 ATP synthase"/>
    <property type="match status" value="1"/>
</dbReference>
<dbReference type="STRING" id="649638.Trad_2017"/>
<evidence type="ECO:0000313" key="8">
    <source>
        <dbReference type="EMBL" id="ADI15131.1"/>
    </source>
</evidence>
<dbReference type="NCBIfam" id="NF003235">
    <property type="entry name" value="PRK04196.1"/>
    <property type="match status" value="1"/>
</dbReference>
<evidence type="ECO:0000256" key="4">
    <source>
        <dbReference type="HAMAP-Rule" id="MF_00310"/>
    </source>
</evidence>
<dbReference type="InterPro" id="IPR055190">
    <property type="entry name" value="ATP-synt_VA_C"/>
</dbReference>
<dbReference type="HAMAP" id="MF_00310">
    <property type="entry name" value="ATP_synth_B_arch"/>
    <property type="match status" value="1"/>
</dbReference>
<dbReference type="Proteomes" id="UP000000379">
    <property type="component" value="Chromosome"/>
</dbReference>
<dbReference type="KEGG" id="tra:Trad_2017"/>
<dbReference type="Pfam" id="PF22919">
    <property type="entry name" value="ATP-synt_VA_C"/>
    <property type="match status" value="1"/>
</dbReference>
<dbReference type="RefSeq" id="WP_013178496.1">
    <property type="nucleotide sequence ID" value="NC_014221.1"/>
</dbReference>
<evidence type="ECO:0000256" key="1">
    <source>
        <dbReference type="ARBA" id="ARBA00008936"/>
    </source>
</evidence>
<keyword evidence="3 4" id="KW-0406">Ion transport</keyword>
<feature type="domain" description="ATPase F1/V1/A1 complex alpha/beta subunit N-terminal" evidence="6">
    <location>
        <begin position="14"/>
        <end position="70"/>
    </location>
</feature>
<evidence type="ECO:0000256" key="3">
    <source>
        <dbReference type="ARBA" id="ARBA00023065"/>
    </source>
</evidence>
<dbReference type="SUPFAM" id="SSF52540">
    <property type="entry name" value="P-loop containing nucleoside triphosphate hydrolases"/>
    <property type="match status" value="1"/>
</dbReference>
<dbReference type="GO" id="GO:0005524">
    <property type="term" value="F:ATP binding"/>
    <property type="evidence" value="ECO:0007669"/>
    <property type="project" value="UniProtKB-UniRule"/>
</dbReference>
<dbReference type="InterPro" id="IPR004100">
    <property type="entry name" value="ATPase_F1/V1/A1_a/bsu_N"/>
</dbReference>
<reference evidence="9" key="1">
    <citation type="submission" date="2010-05" db="EMBL/GenBank/DDBJ databases">
        <title>The complete genome of Truepera radiovictris DSM 17093.</title>
        <authorList>
            <consortium name="US DOE Joint Genome Institute (JGI-PGF)"/>
            <person name="Lucas S."/>
            <person name="Copeland A."/>
            <person name="Lapidus A."/>
            <person name="Glavina del Rio T."/>
            <person name="Dalin E."/>
            <person name="Tice H."/>
            <person name="Bruce D."/>
            <person name="Goodwin L."/>
            <person name="Pitluck S."/>
            <person name="Kyrpides N."/>
            <person name="Mavromatis K."/>
            <person name="Ovchinnikova G."/>
            <person name="Munk A.C."/>
            <person name="Detter J.C."/>
            <person name="Han C."/>
            <person name="Tapia R."/>
            <person name="Land M."/>
            <person name="Hauser L."/>
            <person name="Markowitz V."/>
            <person name="Cheng J.-F."/>
            <person name="Hugenholtz P."/>
            <person name="Woyke T."/>
            <person name="Wu D."/>
            <person name="Tindall B."/>
            <person name="Pomrenke H.G."/>
            <person name="Brambilla E."/>
            <person name="Klenk H.-P."/>
            <person name="Eisen J.A."/>
        </authorList>
    </citation>
    <scope>NUCLEOTIDE SEQUENCE [LARGE SCALE GENOMIC DNA]</scope>
    <source>
        <strain evidence="9">DSM 17093 / CIP 108686 / LMG 22925 / RQ-24</strain>
    </source>
</reference>
<dbReference type="GO" id="GO:0046933">
    <property type="term" value="F:proton-transporting ATP synthase activity, rotational mechanism"/>
    <property type="evidence" value="ECO:0007669"/>
    <property type="project" value="UniProtKB-UniRule"/>
</dbReference>
<keyword evidence="4" id="KW-0375">Hydrogen ion transport</keyword>
<accession>D7CQZ7</accession>
<dbReference type="EMBL" id="CP002049">
    <property type="protein sequence ID" value="ADI15131.1"/>
    <property type="molecule type" value="Genomic_DNA"/>
</dbReference>
<dbReference type="InterPro" id="IPR000194">
    <property type="entry name" value="ATPase_F1/V1/A1_a/bsu_nucl-bd"/>
</dbReference>
<dbReference type="CDD" id="cd01135">
    <property type="entry name" value="V_A-ATPase_B"/>
    <property type="match status" value="1"/>
</dbReference>
<proteinExistence type="inferred from homology"/>
<evidence type="ECO:0000256" key="2">
    <source>
        <dbReference type="ARBA" id="ARBA00022448"/>
    </source>
</evidence>
<evidence type="ECO:0000259" key="5">
    <source>
        <dbReference type="Pfam" id="PF00006"/>
    </source>
</evidence>
<reference evidence="8 9" key="2">
    <citation type="journal article" date="2011" name="Stand. Genomic Sci.">
        <title>Complete genome sequence of Truepera radiovictrix type strain (RQ-24).</title>
        <authorList>
            <person name="Ivanova N."/>
            <person name="Rohde C."/>
            <person name="Munk C."/>
            <person name="Nolan M."/>
            <person name="Lucas S."/>
            <person name="Del Rio T.G."/>
            <person name="Tice H."/>
            <person name="Deshpande S."/>
            <person name="Cheng J.F."/>
            <person name="Tapia R."/>
            <person name="Han C."/>
            <person name="Goodwin L."/>
            <person name="Pitluck S."/>
            <person name="Liolios K."/>
            <person name="Mavromatis K."/>
            <person name="Mikhailova N."/>
            <person name="Pati A."/>
            <person name="Chen A."/>
            <person name="Palaniappan K."/>
            <person name="Land M."/>
            <person name="Hauser L."/>
            <person name="Chang Y.J."/>
            <person name="Jeffries C.D."/>
            <person name="Brambilla E."/>
            <person name="Rohde M."/>
            <person name="Goker M."/>
            <person name="Tindall B.J."/>
            <person name="Woyke T."/>
            <person name="Bristow J."/>
            <person name="Eisen J.A."/>
            <person name="Markowitz V."/>
            <person name="Hugenholtz P."/>
            <person name="Kyrpides N.C."/>
            <person name="Klenk H.P."/>
            <person name="Lapidus A."/>
        </authorList>
    </citation>
    <scope>NUCLEOTIDE SEQUENCE [LARGE SCALE GENOMIC DNA]</scope>
    <source>
        <strain evidence="9">DSM 17093 / CIP 108686 / LMG 22925 / RQ-24</strain>
    </source>
</reference>
<dbReference type="InterPro" id="IPR022879">
    <property type="entry name" value="V-ATPase_su_B/beta"/>
</dbReference>
<sequence length="472" mass="52133">MATKFLRKEYSEVSYVSGPLLFLENAPDLAYNAIVRIKDASGRERGGQVIEVSDKFTVLQVFEETSGIDLSATKVWLVEDVARLGVSREMIGRRFNGIGEPIDGLPEVVADKRLPIGGAPINPVARQKPEEFIQTGISTIDTLITLVRGQKLPIFSGSGLPANELAAQIARQAKVLGEGSEFAVVFAAMGVTQREITYFTQEFERTGALARSVLFLNKADDPAVERLLTPKMALTAAEYLAFEHDYHVLVILTDMTNYCEALREIGGAREEIPGRRGYPGYMYTDLASIYERAGVVEGRKGSVTQLPILTMPDDDVTHPIPDLTGYITEGQIYLARNLHSQGIYPPINPGPSLSRLMNNGIGKGKTRADHKNIADQLQSAYANGLDLRRLVAITGEDALSENDKLYLKFADAFEKHFINQGSEDRSIEQSLDIAWSILSMLPKSELTRLSRDQIDKYYGAKMDELWGARKGI</sequence>
<evidence type="ECO:0000259" key="6">
    <source>
        <dbReference type="Pfam" id="PF02874"/>
    </source>
</evidence>
<evidence type="ECO:0000313" key="9">
    <source>
        <dbReference type="Proteomes" id="UP000000379"/>
    </source>
</evidence>
<feature type="domain" description="ATPase F1/V1/A1 complex alpha/beta subunit nucleotide-binding" evidence="5">
    <location>
        <begin position="136"/>
        <end position="354"/>
    </location>
</feature>
<dbReference type="Pfam" id="PF02874">
    <property type="entry name" value="ATP-synt_ab_N"/>
    <property type="match status" value="1"/>
</dbReference>
<gene>
    <name evidence="4" type="primary">atpB</name>
    <name evidence="8" type="ordered locus">Trad_2017</name>
</gene>
<dbReference type="AlphaFoldDB" id="D7CQZ7"/>
<keyword evidence="4" id="KW-0066">ATP synthesis</keyword>
<dbReference type="PROSITE" id="PS00152">
    <property type="entry name" value="ATPASE_ALPHA_BETA"/>
    <property type="match status" value="1"/>
</dbReference>
<dbReference type="eggNOG" id="COG1156">
    <property type="taxonomic scope" value="Bacteria"/>
</dbReference>
<dbReference type="GO" id="GO:0042777">
    <property type="term" value="P:proton motive force-driven plasma membrane ATP synthesis"/>
    <property type="evidence" value="ECO:0007669"/>
    <property type="project" value="UniProtKB-UniRule"/>
</dbReference>
<keyword evidence="2 4" id="KW-0813">Transport</keyword>